<dbReference type="EMBL" id="GBXM01098283">
    <property type="protein sequence ID" value="JAH10294.1"/>
    <property type="molecule type" value="Transcribed_RNA"/>
</dbReference>
<proteinExistence type="predicted"/>
<protein>
    <submittedName>
        <fullName evidence="1">Uncharacterized protein</fullName>
    </submittedName>
</protein>
<dbReference type="AlphaFoldDB" id="A0A0E9Q0N9"/>
<organism evidence="1">
    <name type="scientific">Anguilla anguilla</name>
    <name type="common">European freshwater eel</name>
    <name type="synonym">Muraena anguilla</name>
    <dbReference type="NCBI Taxonomy" id="7936"/>
    <lineage>
        <taxon>Eukaryota</taxon>
        <taxon>Metazoa</taxon>
        <taxon>Chordata</taxon>
        <taxon>Craniata</taxon>
        <taxon>Vertebrata</taxon>
        <taxon>Euteleostomi</taxon>
        <taxon>Actinopterygii</taxon>
        <taxon>Neopterygii</taxon>
        <taxon>Teleostei</taxon>
        <taxon>Anguilliformes</taxon>
        <taxon>Anguillidae</taxon>
        <taxon>Anguilla</taxon>
    </lineage>
</organism>
<name>A0A0E9Q0N9_ANGAN</name>
<sequence>MCTALLAYCTKSALAWTGFHTRQAVGHITAHCKQRVSAGHNAQLPQRGLASAGAAHGRKC</sequence>
<evidence type="ECO:0000313" key="1">
    <source>
        <dbReference type="EMBL" id="JAH10294.1"/>
    </source>
</evidence>
<reference evidence="1" key="1">
    <citation type="submission" date="2014-11" db="EMBL/GenBank/DDBJ databases">
        <authorList>
            <person name="Amaro Gonzalez C."/>
        </authorList>
    </citation>
    <scope>NUCLEOTIDE SEQUENCE</scope>
</reference>
<reference evidence="1" key="2">
    <citation type="journal article" date="2015" name="Fish Shellfish Immunol.">
        <title>Early steps in the European eel (Anguilla anguilla)-Vibrio vulnificus interaction in the gills: Role of the RtxA13 toxin.</title>
        <authorList>
            <person name="Callol A."/>
            <person name="Pajuelo D."/>
            <person name="Ebbesson L."/>
            <person name="Teles M."/>
            <person name="MacKenzie S."/>
            <person name="Amaro C."/>
        </authorList>
    </citation>
    <scope>NUCLEOTIDE SEQUENCE</scope>
</reference>
<accession>A0A0E9Q0N9</accession>